<gene>
    <name evidence="6" type="ORF">EDD74_10535</name>
    <name evidence="5" type="ORF">FAEUMB_00880</name>
</gene>
<dbReference type="Pfam" id="PF07883">
    <property type="entry name" value="Cupin_2"/>
    <property type="match status" value="1"/>
</dbReference>
<sequence length="282" mass="33017">MIAFKYKQLYNVDDTGIAIKYYTERGYYTPPHWHSPLELIFVLNGSAEMSINGHRHLVVPGDFVLIDSNQIHESKCATMTMGLCIHYSRQHLQKYIPDLDHLNLQFSRDLLVKEKLDIYLQICELLKKLPPLYVQQPLGYRLECESIAMEVLYLILTHFARPAEESLIPENIGSLDRLSAITSYVDDHYSEPISLEKAAQKLGLSREYFCRFFKQSLGVTFTRYVNQIRLIHIYHDICNTEDGIMEIVERHGFTNYKLFNKMFKEIYGCTPREIRHKLATEK</sequence>
<dbReference type="Proteomes" id="UP000702954">
    <property type="component" value="Unassembled WGS sequence"/>
</dbReference>
<evidence type="ECO:0000256" key="3">
    <source>
        <dbReference type="ARBA" id="ARBA00023163"/>
    </source>
</evidence>
<dbReference type="PROSITE" id="PS01124">
    <property type="entry name" value="HTH_ARAC_FAMILY_2"/>
    <property type="match status" value="1"/>
</dbReference>
<dbReference type="GO" id="GO:0043565">
    <property type="term" value="F:sequence-specific DNA binding"/>
    <property type="evidence" value="ECO:0007669"/>
    <property type="project" value="InterPro"/>
</dbReference>
<feature type="domain" description="HTH araC/xylS-type" evidence="4">
    <location>
        <begin position="179"/>
        <end position="277"/>
    </location>
</feature>
<dbReference type="EMBL" id="BHEO01000002">
    <property type="protein sequence ID" value="GBU03547.1"/>
    <property type="molecule type" value="Genomic_DNA"/>
</dbReference>
<comment type="caution">
    <text evidence="6">The sequence shown here is derived from an EMBL/GenBank/DDBJ whole genome shotgun (WGS) entry which is preliminary data.</text>
</comment>
<dbReference type="AlphaFoldDB" id="A0A4R3JT48"/>
<keyword evidence="2 6" id="KW-0238">DNA-binding</keyword>
<dbReference type="InterPro" id="IPR013096">
    <property type="entry name" value="Cupin_2"/>
</dbReference>
<evidence type="ECO:0000313" key="8">
    <source>
        <dbReference type="Proteomes" id="UP000702954"/>
    </source>
</evidence>
<dbReference type="Proteomes" id="UP000294613">
    <property type="component" value="Unassembled WGS sequence"/>
</dbReference>
<dbReference type="InterPro" id="IPR018060">
    <property type="entry name" value="HTH_AraC"/>
</dbReference>
<dbReference type="PANTHER" id="PTHR43280:SF2">
    <property type="entry name" value="HTH-TYPE TRANSCRIPTIONAL REGULATOR EXSA"/>
    <property type="match status" value="1"/>
</dbReference>
<dbReference type="EMBL" id="SLZV01000005">
    <property type="protein sequence ID" value="TCS69051.1"/>
    <property type="molecule type" value="Genomic_DNA"/>
</dbReference>
<dbReference type="RefSeq" id="WP_116440913.1">
    <property type="nucleotide sequence ID" value="NZ_BHEO01000002.1"/>
</dbReference>
<protein>
    <submittedName>
        <fullName evidence="5">AraC family transcriptional regulator</fullName>
    </submittedName>
    <submittedName>
        <fullName evidence="6">AraC-like DNA-binding protein</fullName>
    </submittedName>
</protein>
<proteinExistence type="predicted"/>
<dbReference type="InterPro" id="IPR014710">
    <property type="entry name" value="RmlC-like_jellyroll"/>
</dbReference>
<accession>A0A4R3JT48</accession>
<evidence type="ECO:0000259" key="4">
    <source>
        <dbReference type="PROSITE" id="PS01124"/>
    </source>
</evidence>
<evidence type="ECO:0000313" key="7">
    <source>
        <dbReference type="Proteomes" id="UP000294613"/>
    </source>
</evidence>
<reference evidence="5 8" key="1">
    <citation type="journal article" date="2018" name="Int. J. Syst. Evol. Microbiol.">
        <title>Draft Genome Sequence of Faecalimonas umbilicata JCM 30896T, an Acetate-Producing Bacterium Isolated from Human Feces.</title>
        <authorList>
            <person name="Sakamoto M."/>
            <person name="Ikeyama N."/>
            <person name="Yuki M."/>
            <person name="Ohkuma M."/>
        </authorList>
    </citation>
    <scope>NUCLEOTIDE SEQUENCE [LARGE SCALE GENOMIC DNA]</scope>
    <source>
        <strain evidence="5 8">EGH7</strain>
    </source>
</reference>
<dbReference type="SUPFAM" id="SSF46689">
    <property type="entry name" value="Homeodomain-like"/>
    <property type="match status" value="2"/>
</dbReference>
<dbReference type="Pfam" id="PF12833">
    <property type="entry name" value="HTH_18"/>
    <property type="match status" value="1"/>
</dbReference>
<dbReference type="Gene3D" id="1.10.10.60">
    <property type="entry name" value="Homeodomain-like"/>
    <property type="match status" value="2"/>
</dbReference>
<reference evidence="6 7" key="2">
    <citation type="submission" date="2019-03" db="EMBL/GenBank/DDBJ databases">
        <title>Genomic Encyclopedia of Type Strains, Phase IV (KMG-IV): sequencing the most valuable type-strain genomes for metagenomic binning, comparative biology and taxonomic classification.</title>
        <authorList>
            <person name="Goeker M."/>
        </authorList>
    </citation>
    <scope>NUCLEOTIDE SEQUENCE [LARGE SCALE GENOMIC DNA]</scope>
    <source>
        <strain evidence="6 7">DSM 103426</strain>
    </source>
</reference>
<dbReference type="SMART" id="SM00342">
    <property type="entry name" value="HTH_ARAC"/>
    <property type="match status" value="1"/>
</dbReference>
<evidence type="ECO:0000313" key="5">
    <source>
        <dbReference type="EMBL" id="GBU03547.1"/>
    </source>
</evidence>
<dbReference type="Gene3D" id="2.60.120.10">
    <property type="entry name" value="Jelly Rolls"/>
    <property type="match status" value="1"/>
</dbReference>
<evidence type="ECO:0000256" key="2">
    <source>
        <dbReference type="ARBA" id="ARBA00023125"/>
    </source>
</evidence>
<keyword evidence="1" id="KW-0805">Transcription regulation</keyword>
<dbReference type="InterPro" id="IPR009057">
    <property type="entry name" value="Homeodomain-like_sf"/>
</dbReference>
<keyword evidence="3" id="KW-0804">Transcription</keyword>
<evidence type="ECO:0000256" key="1">
    <source>
        <dbReference type="ARBA" id="ARBA00023015"/>
    </source>
</evidence>
<dbReference type="SUPFAM" id="SSF51182">
    <property type="entry name" value="RmlC-like cupins"/>
    <property type="match status" value="1"/>
</dbReference>
<evidence type="ECO:0000313" key="6">
    <source>
        <dbReference type="EMBL" id="TCS69051.1"/>
    </source>
</evidence>
<name>A0A4R3JT48_9FIRM</name>
<organism evidence="6 7">
    <name type="scientific">Faecalimonas umbilicata</name>
    <dbReference type="NCBI Taxonomy" id="1912855"/>
    <lineage>
        <taxon>Bacteria</taxon>
        <taxon>Bacillati</taxon>
        <taxon>Bacillota</taxon>
        <taxon>Clostridia</taxon>
        <taxon>Lachnospirales</taxon>
        <taxon>Lachnospiraceae</taxon>
        <taxon>Faecalimonas</taxon>
    </lineage>
</organism>
<keyword evidence="8" id="KW-1185">Reference proteome</keyword>
<dbReference type="GO" id="GO:0003700">
    <property type="term" value="F:DNA-binding transcription factor activity"/>
    <property type="evidence" value="ECO:0007669"/>
    <property type="project" value="InterPro"/>
</dbReference>
<dbReference type="InterPro" id="IPR011051">
    <property type="entry name" value="RmlC_Cupin_sf"/>
</dbReference>
<dbReference type="PANTHER" id="PTHR43280">
    <property type="entry name" value="ARAC-FAMILY TRANSCRIPTIONAL REGULATOR"/>
    <property type="match status" value="1"/>
</dbReference>